<protein>
    <submittedName>
        <fullName evidence="1">Uncharacterized protein</fullName>
    </submittedName>
</protein>
<reference evidence="1 2" key="1">
    <citation type="submission" date="2019-03" db="EMBL/GenBank/DDBJ databases">
        <title>Genomic Encyclopedia of Type Strains, Phase IV (KMG-IV): sequencing the most valuable type-strain genomes for metagenomic binning, comparative biology and taxonomic classification.</title>
        <authorList>
            <person name="Goeker M."/>
        </authorList>
    </citation>
    <scope>NUCLEOTIDE SEQUENCE [LARGE SCALE GENOMIC DNA]</scope>
    <source>
        <strain evidence="1 2">LX-B</strain>
    </source>
</reference>
<organism evidence="1 2">
    <name type="scientific">Hydrogenispora ethanolica</name>
    <dbReference type="NCBI Taxonomy" id="1082276"/>
    <lineage>
        <taxon>Bacteria</taxon>
        <taxon>Bacillati</taxon>
        <taxon>Bacillota</taxon>
        <taxon>Hydrogenispora</taxon>
    </lineage>
</organism>
<gene>
    <name evidence="1" type="ORF">EDC14_10079</name>
</gene>
<dbReference type="Proteomes" id="UP000295008">
    <property type="component" value="Unassembled WGS sequence"/>
</dbReference>
<sequence length="67" mass="7913">MLTSDSKEIYELIFDRIYKINEEILPRDGEYREWGQKQRSLLDQLCARMNPEIGDCWMNLTSAGPCK</sequence>
<accession>A0A4V2QFE7</accession>
<keyword evidence="2" id="KW-1185">Reference proteome</keyword>
<proteinExistence type="predicted"/>
<evidence type="ECO:0000313" key="2">
    <source>
        <dbReference type="Proteomes" id="UP000295008"/>
    </source>
</evidence>
<dbReference type="EMBL" id="SLUN01000007">
    <property type="protein sequence ID" value="TCL71547.1"/>
    <property type="molecule type" value="Genomic_DNA"/>
</dbReference>
<dbReference type="RefSeq" id="WP_132013695.1">
    <property type="nucleotide sequence ID" value="NZ_SLUN01000007.1"/>
</dbReference>
<name>A0A4V2QFE7_HYDET</name>
<comment type="caution">
    <text evidence="1">The sequence shown here is derived from an EMBL/GenBank/DDBJ whole genome shotgun (WGS) entry which is preliminary data.</text>
</comment>
<evidence type="ECO:0000313" key="1">
    <source>
        <dbReference type="EMBL" id="TCL71547.1"/>
    </source>
</evidence>
<dbReference type="AlphaFoldDB" id="A0A4V2QFE7"/>